<name>A0ABW5T423_9BACI</name>
<dbReference type="RefSeq" id="WP_380714066.1">
    <property type="nucleotide sequence ID" value="NZ_JBHUML010000005.1"/>
</dbReference>
<keyword evidence="3" id="KW-1185">Reference proteome</keyword>
<dbReference type="Proteomes" id="UP001597520">
    <property type="component" value="Unassembled WGS sequence"/>
</dbReference>
<evidence type="ECO:0000313" key="2">
    <source>
        <dbReference type="EMBL" id="MFD2706766.1"/>
    </source>
</evidence>
<accession>A0ABW5T423</accession>
<dbReference type="PROSITE" id="PS50994">
    <property type="entry name" value="INTEGRASE"/>
    <property type="match status" value="1"/>
</dbReference>
<proteinExistence type="predicted"/>
<gene>
    <name evidence="2" type="primary">istA</name>
    <name evidence="2" type="ORF">ACFSUB_14965</name>
</gene>
<organism evidence="2 3">
    <name type="scientific">Salibacterium lacus</name>
    <dbReference type="NCBI Taxonomy" id="1898109"/>
    <lineage>
        <taxon>Bacteria</taxon>
        <taxon>Bacillati</taxon>
        <taxon>Bacillota</taxon>
        <taxon>Bacilli</taxon>
        <taxon>Bacillales</taxon>
        <taxon>Bacillaceae</taxon>
    </lineage>
</organism>
<protein>
    <submittedName>
        <fullName evidence="2">IS21 family transposase</fullName>
    </submittedName>
</protein>
<sequence length="486" mass="56682">MLAMPDIKHIKNLRNEKSFSINAITKRTGISWITAKKYADQDHLPSEATPRKRGMMYDEKWGEIVSDWLFEDRALQKKLRRNNKGIYLDLKKEGFPGSYRTVCHFIADWKDTHGLESENGGKAFERLNHPPADAQVDFGLTEAVQDGKFKDIHCLIMSLPYSNGGYAVPLPSENQECFLEGLKTLFEQLGAVPRKIRIDNLAAAVVKARGTHGETVFTESFEHFALHYGFEPEACNARRGNEKGHVENKVGYIRYNFFTPSPTIRDLKHLREMLWDKTKKDQERCHYKKEQPIADLLAEERKYCLALPEEPYPVFKQTTAKANKYGEITLDNELIHVPNTHHHSYIHLITYWDRFTVLSPHGEVLGEGYRPYMNHKREIPWQPILKNWYQKPRSIPYSRYFNYLPGRIASYLSIESKEWRKERVKSILAFLSTHTMEEINEMFYELIPHDNAEETSGPHHPYDVNWDKYDSLQPGHVASTEEDQHE</sequence>
<dbReference type="NCBIfam" id="NF033546">
    <property type="entry name" value="transpos_IS21"/>
    <property type="match status" value="1"/>
</dbReference>
<evidence type="ECO:0000259" key="1">
    <source>
        <dbReference type="PROSITE" id="PS50994"/>
    </source>
</evidence>
<dbReference type="InterPro" id="IPR001584">
    <property type="entry name" value="Integrase_cat-core"/>
</dbReference>
<reference evidence="3" key="1">
    <citation type="journal article" date="2019" name="Int. J. Syst. Evol. Microbiol.">
        <title>The Global Catalogue of Microorganisms (GCM) 10K type strain sequencing project: providing services to taxonomists for standard genome sequencing and annotation.</title>
        <authorList>
            <consortium name="The Broad Institute Genomics Platform"/>
            <consortium name="The Broad Institute Genome Sequencing Center for Infectious Disease"/>
            <person name="Wu L."/>
            <person name="Ma J."/>
        </authorList>
    </citation>
    <scope>NUCLEOTIDE SEQUENCE [LARGE SCALE GENOMIC DNA]</scope>
    <source>
        <strain evidence="3">KCTC 33792</strain>
    </source>
</reference>
<evidence type="ECO:0000313" key="3">
    <source>
        <dbReference type="Proteomes" id="UP001597520"/>
    </source>
</evidence>
<comment type="caution">
    <text evidence="2">The sequence shown here is derived from an EMBL/GenBank/DDBJ whole genome shotgun (WGS) entry which is preliminary data.</text>
</comment>
<dbReference type="EMBL" id="JBHUML010000005">
    <property type="protein sequence ID" value="MFD2706766.1"/>
    <property type="molecule type" value="Genomic_DNA"/>
</dbReference>
<dbReference type="PANTHER" id="PTHR35004">
    <property type="entry name" value="TRANSPOSASE RV3428C-RELATED"/>
    <property type="match status" value="1"/>
</dbReference>
<feature type="domain" description="Integrase catalytic" evidence="1">
    <location>
        <begin position="126"/>
        <end position="254"/>
    </location>
</feature>
<dbReference type="PANTHER" id="PTHR35004:SF7">
    <property type="entry name" value="INTEGRASE PROTEIN"/>
    <property type="match status" value="1"/>
</dbReference>